<gene>
    <name evidence="1" type="ORF">TPC1_10253</name>
</gene>
<keyword evidence="1" id="KW-0812">Transmembrane</keyword>
<reference evidence="1" key="1">
    <citation type="submission" date="2015-07" db="EMBL/GenBank/DDBJ databases">
        <title>Adaptation to a free-living lifestyle via gene acquisitions in the diplomonad Trepomonas sp. PC1.</title>
        <authorList>
            <person name="Xu F."/>
            <person name="Jerlstrom-Hultqvist J."/>
            <person name="Kolisko M."/>
            <person name="Simpson A.G.B."/>
            <person name="Roger A.J."/>
            <person name="Svard S.G."/>
            <person name="Andersson J.O."/>
        </authorList>
    </citation>
    <scope>NUCLEOTIDE SEQUENCE</scope>
    <source>
        <strain evidence="1">PC1</strain>
    </source>
</reference>
<sequence length="123" mass="13038">MQPPMMGAPMAPMMNPMPMVTPVVAAPVIIQTGPTGPKLLVCTDIVCQCQPPQFDCCHECIGFCTAFTSGTALSGGVCWCCYGCGRPDCCSVWCAGWALGCMSWFFYGIIAGCIVGCKMMHCC</sequence>
<proteinExistence type="predicted"/>
<protein>
    <submittedName>
        <fullName evidence="1">Transmembrane domain-containing protein</fullName>
    </submittedName>
</protein>
<name>A0A146KKX4_9EUKA</name>
<evidence type="ECO:0000313" key="1">
    <source>
        <dbReference type="EMBL" id="JAP96424.1"/>
    </source>
</evidence>
<keyword evidence="1" id="KW-0472">Membrane</keyword>
<dbReference type="EMBL" id="GDID01000182">
    <property type="protein sequence ID" value="JAP96424.1"/>
    <property type="molecule type" value="Transcribed_RNA"/>
</dbReference>
<accession>A0A146KKX4</accession>
<dbReference type="AlphaFoldDB" id="A0A146KKX4"/>
<organism evidence="1">
    <name type="scientific">Trepomonas sp. PC1</name>
    <dbReference type="NCBI Taxonomy" id="1076344"/>
    <lineage>
        <taxon>Eukaryota</taxon>
        <taxon>Metamonada</taxon>
        <taxon>Diplomonadida</taxon>
        <taxon>Hexamitidae</taxon>
        <taxon>Hexamitinae</taxon>
        <taxon>Trepomonas</taxon>
    </lineage>
</organism>